<dbReference type="PROSITE" id="PS00598">
    <property type="entry name" value="CHROMO_1"/>
    <property type="match status" value="1"/>
</dbReference>
<dbReference type="GO" id="GO:0031507">
    <property type="term" value="P:heterochromatin formation"/>
    <property type="evidence" value="ECO:0007669"/>
    <property type="project" value="InterPro"/>
</dbReference>
<comment type="caution">
    <text evidence="4">The sequence shown here is derived from an EMBL/GenBank/DDBJ whole genome shotgun (WGS) entry which is preliminary data.</text>
</comment>
<comment type="subcellular location">
    <subcellularLocation>
        <location evidence="1">Nucleus</location>
    </subcellularLocation>
</comment>
<dbReference type="InterPro" id="IPR016197">
    <property type="entry name" value="Chromo-like_dom_sf"/>
</dbReference>
<keyword evidence="2" id="KW-0539">Nucleus</keyword>
<dbReference type="PANTHER" id="PTHR47240:SF2">
    <property type="entry name" value="CHROMO DOMAIN-CONTAINING PROTEIN LHP1"/>
    <property type="match status" value="1"/>
</dbReference>
<dbReference type="Pfam" id="PF00385">
    <property type="entry name" value="Chromo"/>
    <property type="match status" value="1"/>
</dbReference>
<keyword evidence="5" id="KW-1185">Reference proteome</keyword>
<evidence type="ECO:0000259" key="3">
    <source>
        <dbReference type="PROSITE" id="PS50013"/>
    </source>
</evidence>
<accession>A0AAV3NM96</accession>
<feature type="domain" description="Chromo" evidence="3">
    <location>
        <begin position="82"/>
        <end position="132"/>
    </location>
</feature>
<dbReference type="SUPFAM" id="SSF54160">
    <property type="entry name" value="Chromo domain-like"/>
    <property type="match status" value="1"/>
</dbReference>
<dbReference type="PANTHER" id="PTHR47240">
    <property type="entry name" value="CHROMO DOMAIN-CONTAINING PROTEIN LHP1"/>
    <property type="match status" value="1"/>
</dbReference>
<dbReference type="InterPro" id="IPR023780">
    <property type="entry name" value="Chromo_domain"/>
</dbReference>
<dbReference type="Proteomes" id="UP001454036">
    <property type="component" value="Unassembled WGS sequence"/>
</dbReference>
<dbReference type="CDD" id="cd00024">
    <property type="entry name" value="CD_CSD"/>
    <property type="match status" value="1"/>
</dbReference>
<dbReference type="AlphaFoldDB" id="A0AAV3NM96"/>
<proteinExistence type="predicted"/>
<dbReference type="InterPro" id="IPR044251">
    <property type="entry name" value="LHP1-like"/>
</dbReference>
<dbReference type="SMART" id="SM00298">
    <property type="entry name" value="CHROMO"/>
    <property type="match status" value="1"/>
</dbReference>
<evidence type="ECO:0000256" key="2">
    <source>
        <dbReference type="ARBA" id="ARBA00023242"/>
    </source>
</evidence>
<dbReference type="InterPro" id="IPR000953">
    <property type="entry name" value="Chromo/chromo_shadow_dom"/>
</dbReference>
<reference evidence="4 5" key="1">
    <citation type="submission" date="2024-01" db="EMBL/GenBank/DDBJ databases">
        <title>The complete chloroplast genome sequence of Lithospermum erythrorhizon: insights into the phylogenetic relationship among Boraginaceae species and the maternal lineages of purple gromwells.</title>
        <authorList>
            <person name="Okada T."/>
            <person name="Watanabe K."/>
        </authorList>
    </citation>
    <scope>NUCLEOTIDE SEQUENCE [LARGE SCALE GENOMIC DNA]</scope>
</reference>
<dbReference type="InterPro" id="IPR023779">
    <property type="entry name" value="Chromodomain_CS"/>
</dbReference>
<dbReference type="PROSITE" id="PS50013">
    <property type="entry name" value="CHROMO_2"/>
    <property type="match status" value="1"/>
</dbReference>
<protein>
    <recommendedName>
        <fullName evidence="3">Chromo domain-containing protein</fullName>
    </recommendedName>
</protein>
<sequence length="132" mass="15208">MTLLANVALADAGVVNEDEEKICHNLDNYFEKDLVGWRKDKKSQDKENKTIEEGLDTFLTGTNPGLAGGDKDNNPKLPYGFFLVETIRKKRIRQGQVQYLVKWIDWPESTNTWEPIEHLSECPLLIKAFEER</sequence>
<evidence type="ECO:0000313" key="4">
    <source>
        <dbReference type="EMBL" id="GAA0140057.1"/>
    </source>
</evidence>
<dbReference type="GO" id="GO:0005634">
    <property type="term" value="C:nucleus"/>
    <property type="evidence" value="ECO:0007669"/>
    <property type="project" value="UniProtKB-SubCell"/>
</dbReference>
<dbReference type="Gene3D" id="2.40.50.40">
    <property type="match status" value="1"/>
</dbReference>
<evidence type="ECO:0000313" key="5">
    <source>
        <dbReference type="Proteomes" id="UP001454036"/>
    </source>
</evidence>
<gene>
    <name evidence="4" type="ORF">LIER_01482</name>
</gene>
<evidence type="ECO:0000256" key="1">
    <source>
        <dbReference type="ARBA" id="ARBA00004123"/>
    </source>
</evidence>
<name>A0AAV3NM96_LITER</name>
<organism evidence="4 5">
    <name type="scientific">Lithospermum erythrorhizon</name>
    <name type="common">Purple gromwell</name>
    <name type="synonym">Lithospermum officinale var. erythrorhizon</name>
    <dbReference type="NCBI Taxonomy" id="34254"/>
    <lineage>
        <taxon>Eukaryota</taxon>
        <taxon>Viridiplantae</taxon>
        <taxon>Streptophyta</taxon>
        <taxon>Embryophyta</taxon>
        <taxon>Tracheophyta</taxon>
        <taxon>Spermatophyta</taxon>
        <taxon>Magnoliopsida</taxon>
        <taxon>eudicotyledons</taxon>
        <taxon>Gunneridae</taxon>
        <taxon>Pentapetalae</taxon>
        <taxon>asterids</taxon>
        <taxon>lamiids</taxon>
        <taxon>Boraginales</taxon>
        <taxon>Boraginaceae</taxon>
        <taxon>Boraginoideae</taxon>
        <taxon>Lithospermeae</taxon>
        <taxon>Lithospermum</taxon>
    </lineage>
</organism>
<dbReference type="EMBL" id="BAABME010000143">
    <property type="protein sequence ID" value="GAA0140057.1"/>
    <property type="molecule type" value="Genomic_DNA"/>
</dbReference>